<evidence type="ECO:0000256" key="1">
    <source>
        <dbReference type="SAM" id="MobiDB-lite"/>
    </source>
</evidence>
<evidence type="ECO:0000313" key="2">
    <source>
        <dbReference type="EMBL" id="KAJ8488357.1"/>
    </source>
</evidence>
<gene>
    <name evidence="2" type="ORF">ONZ51_g3620</name>
</gene>
<feature type="compositionally biased region" description="Basic and acidic residues" evidence="1">
    <location>
        <begin position="139"/>
        <end position="157"/>
    </location>
</feature>
<feature type="compositionally biased region" description="Polar residues" evidence="1">
    <location>
        <begin position="205"/>
        <end position="215"/>
    </location>
</feature>
<feature type="compositionally biased region" description="Low complexity" evidence="1">
    <location>
        <begin position="89"/>
        <end position="100"/>
    </location>
</feature>
<protein>
    <submittedName>
        <fullName evidence="2">Uncharacterized protein</fullName>
    </submittedName>
</protein>
<comment type="caution">
    <text evidence="2">The sequence shown here is derived from an EMBL/GenBank/DDBJ whole genome shotgun (WGS) entry which is preliminary data.</text>
</comment>
<feature type="compositionally biased region" description="Basic and acidic residues" evidence="1">
    <location>
        <begin position="13"/>
        <end position="24"/>
    </location>
</feature>
<keyword evidence="3" id="KW-1185">Reference proteome</keyword>
<dbReference type="EMBL" id="JAPEVG010000064">
    <property type="protein sequence ID" value="KAJ8488357.1"/>
    <property type="molecule type" value="Genomic_DNA"/>
</dbReference>
<feature type="region of interest" description="Disordered" evidence="1">
    <location>
        <begin position="1"/>
        <end position="251"/>
    </location>
</feature>
<dbReference type="AlphaFoldDB" id="A0AAD7TXD3"/>
<evidence type="ECO:0000313" key="3">
    <source>
        <dbReference type="Proteomes" id="UP001215151"/>
    </source>
</evidence>
<accession>A0AAD7TXD3</accession>
<reference evidence="2" key="1">
    <citation type="submission" date="2022-11" db="EMBL/GenBank/DDBJ databases">
        <title>Genome Sequence of Cubamyces cubensis.</title>
        <authorList>
            <person name="Buettner E."/>
        </authorList>
    </citation>
    <scope>NUCLEOTIDE SEQUENCE</scope>
    <source>
        <strain evidence="2">MPL-01</strain>
    </source>
</reference>
<dbReference type="Proteomes" id="UP001215151">
    <property type="component" value="Unassembled WGS sequence"/>
</dbReference>
<sequence length="504" mass="55282">MSISTHTRAGSKRSRDEIEGEQRHRSNAYTRLGKNVVNGRVPGLAKTLDIEEETSLATQDVEPASDEHPAIIEASSSGDYTSRDESGSENDSGYESASSSEGEEQPVGDADGVPRLGLRHERPNRVNIPTRSGSKRIAKSSDRRSHGSAPECDRPSTEYEPVVVVNGTGCESESEPEPGDTTSNGLSSSDDGDDTGLYCEDTESDAPSLQEPRNNGSDDKKAQASLSSSLSLLRQAESTGEMLKAQSHGLRTDKTEAELIAEKKMADAIALANRMEAIQKKAALHATERVKAMDVCFLKRAAMLVKHAKKTGEWGTTPDDIRLRTTYDLAAFEDEQTEIVSRGPLDEDRPRVGAGTPHGGRFLKQRDELVPPSGLYSFVGEDGPYKGHWFEIGEIQGANAPVDLLRGETVSEESRAPCNSKSPRVFRHKLRCRRTGEIFTVRTDEVANDVWQRHRTTLEATKAEKKARQVDEEGFKMCQEILNIRAAGRKERRAGRLSMDCTVL</sequence>
<organism evidence="2 3">
    <name type="scientific">Trametes cubensis</name>
    <dbReference type="NCBI Taxonomy" id="1111947"/>
    <lineage>
        <taxon>Eukaryota</taxon>
        <taxon>Fungi</taxon>
        <taxon>Dikarya</taxon>
        <taxon>Basidiomycota</taxon>
        <taxon>Agaricomycotina</taxon>
        <taxon>Agaricomycetes</taxon>
        <taxon>Polyporales</taxon>
        <taxon>Polyporaceae</taxon>
        <taxon>Trametes</taxon>
    </lineage>
</organism>
<feature type="compositionally biased region" description="Low complexity" evidence="1">
    <location>
        <begin position="179"/>
        <end position="189"/>
    </location>
</feature>
<feature type="compositionally biased region" description="Acidic residues" evidence="1">
    <location>
        <begin position="190"/>
        <end position="204"/>
    </location>
</feature>
<name>A0AAD7TXD3_9APHY</name>
<proteinExistence type="predicted"/>